<dbReference type="OrthoDB" id="2310150at2759"/>
<evidence type="ECO:0000313" key="4">
    <source>
        <dbReference type="EMBL" id="KAE9394719.1"/>
    </source>
</evidence>
<proteinExistence type="predicted"/>
<evidence type="ECO:0000256" key="1">
    <source>
        <dbReference type="ARBA" id="ARBA00023002"/>
    </source>
</evidence>
<dbReference type="InterPro" id="IPR023210">
    <property type="entry name" value="NADP_OxRdtase_dom"/>
</dbReference>
<evidence type="ECO:0000313" key="5">
    <source>
        <dbReference type="Proteomes" id="UP000799118"/>
    </source>
</evidence>
<dbReference type="InterPro" id="IPR050523">
    <property type="entry name" value="AKR_Detox_Biosynth"/>
</dbReference>
<evidence type="ECO:0000259" key="3">
    <source>
        <dbReference type="Pfam" id="PF00248"/>
    </source>
</evidence>
<feature type="domain" description="NADP-dependent oxidoreductase" evidence="3">
    <location>
        <begin position="9"/>
        <end position="301"/>
    </location>
</feature>
<dbReference type="SUPFAM" id="SSF51430">
    <property type="entry name" value="NAD(P)-linked oxidoreductase"/>
    <property type="match status" value="1"/>
</dbReference>
<feature type="region of interest" description="Disordered" evidence="2">
    <location>
        <begin position="52"/>
        <end position="80"/>
    </location>
</feature>
<dbReference type="AlphaFoldDB" id="A0A6A4H8Z2"/>
<dbReference type="CDD" id="cd19075">
    <property type="entry name" value="AKR_AKR7A1-5"/>
    <property type="match status" value="1"/>
</dbReference>
<accession>A0A6A4H8Z2</accession>
<dbReference type="GO" id="GO:0016491">
    <property type="term" value="F:oxidoreductase activity"/>
    <property type="evidence" value="ECO:0007669"/>
    <property type="project" value="UniProtKB-KW"/>
</dbReference>
<dbReference type="PANTHER" id="PTHR43364">
    <property type="entry name" value="NADH-SPECIFIC METHYLGLYOXAL REDUCTASE-RELATED"/>
    <property type="match status" value="1"/>
</dbReference>
<dbReference type="GO" id="GO:0005829">
    <property type="term" value="C:cytosol"/>
    <property type="evidence" value="ECO:0007669"/>
    <property type="project" value="TreeGrafter"/>
</dbReference>
<name>A0A6A4H8Z2_9AGAR</name>
<dbReference type="Proteomes" id="UP000799118">
    <property type="component" value="Unassembled WGS sequence"/>
</dbReference>
<evidence type="ECO:0000256" key="2">
    <source>
        <dbReference type="SAM" id="MobiDB-lite"/>
    </source>
</evidence>
<dbReference type="EMBL" id="ML769544">
    <property type="protein sequence ID" value="KAE9394719.1"/>
    <property type="molecule type" value="Genomic_DNA"/>
</dbReference>
<dbReference type="Pfam" id="PF00248">
    <property type="entry name" value="Aldo_ket_red"/>
    <property type="match status" value="1"/>
</dbReference>
<gene>
    <name evidence="4" type="ORF">BT96DRAFT_942929</name>
</gene>
<dbReference type="PANTHER" id="PTHR43364:SF4">
    <property type="entry name" value="NAD(P)-LINKED OXIDOREDUCTASE SUPERFAMILY PROTEIN"/>
    <property type="match status" value="1"/>
</dbReference>
<organism evidence="4 5">
    <name type="scientific">Gymnopus androsaceus JB14</name>
    <dbReference type="NCBI Taxonomy" id="1447944"/>
    <lineage>
        <taxon>Eukaryota</taxon>
        <taxon>Fungi</taxon>
        <taxon>Dikarya</taxon>
        <taxon>Basidiomycota</taxon>
        <taxon>Agaricomycotina</taxon>
        <taxon>Agaricomycetes</taxon>
        <taxon>Agaricomycetidae</taxon>
        <taxon>Agaricales</taxon>
        <taxon>Marasmiineae</taxon>
        <taxon>Omphalotaceae</taxon>
        <taxon>Gymnopus</taxon>
    </lineage>
</organism>
<protein>
    <submittedName>
        <fullName evidence="4">Aldo/keto reductase</fullName>
    </submittedName>
</protein>
<dbReference type="Gene3D" id="3.20.20.100">
    <property type="entry name" value="NADP-dependent oxidoreductase domain"/>
    <property type="match status" value="1"/>
</dbReference>
<dbReference type="PRINTS" id="PR00069">
    <property type="entry name" value="ALDKETRDTASE"/>
</dbReference>
<keyword evidence="5" id="KW-1185">Reference proteome</keyword>
<dbReference type="InterPro" id="IPR020471">
    <property type="entry name" value="AKR"/>
</dbReference>
<sequence length="322" mass="35068">MASTTALPKLYFGTTTFGSSHIPTLSDPEFASHFLDVVHDLGITELDTAARYPPDNHGGSERMLGTVKANDKGNNSDGTLSEEAVRKSMASSLKNLGVDKVCILYAHVPDTVTPLEEQARAFDEQYRKGFCEKIGVSNFPAETLSQLLAICEEKGYVKPSVYTGQYNLICRAPEQDLIPLLRKHNMTLNAYSPLGGGFLTGKLTSGNAEGTRLDSAYGQHFRNWYDHPEFHAALRKLMAAIEPLGIKPAEAALRWLAYHSALDEADGIVLGATKVEQVQANVADIKKGPLPQEVLDVIAEISQSILETQRSFDVNPAALPPK</sequence>
<dbReference type="InterPro" id="IPR036812">
    <property type="entry name" value="NAD(P)_OxRdtase_dom_sf"/>
</dbReference>
<reference evidence="4" key="1">
    <citation type="journal article" date="2019" name="Environ. Microbiol.">
        <title>Fungal ecological strategies reflected in gene transcription - a case study of two litter decomposers.</title>
        <authorList>
            <person name="Barbi F."/>
            <person name="Kohler A."/>
            <person name="Barry K."/>
            <person name="Baskaran P."/>
            <person name="Daum C."/>
            <person name="Fauchery L."/>
            <person name="Ihrmark K."/>
            <person name="Kuo A."/>
            <person name="LaButti K."/>
            <person name="Lipzen A."/>
            <person name="Morin E."/>
            <person name="Grigoriev I.V."/>
            <person name="Henrissat B."/>
            <person name="Lindahl B."/>
            <person name="Martin F."/>
        </authorList>
    </citation>
    <scope>NUCLEOTIDE SEQUENCE</scope>
    <source>
        <strain evidence="4">JB14</strain>
    </source>
</reference>
<keyword evidence="1" id="KW-0560">Oxidoreductase</keyword>